<dbReference type="Gene3D" id="1.10.510.10">
    <property type="entry name" value="Transferase(Phosphotransferase) domain 1"/>
    <property type="match status" value="1"/>
</dbReference>
<evidence type="ECO:0000313" key="9">
    <source>
        <dbReference type="EMBL" id="TXD32621.1"/>
    </source>
</evidence>
<dbReference type="CDD" id="cd14014">
    <property type="entry name" value="STKc_PknB_like"/>
    <property type="match status" value="1"/>
</dbReference>
<feature type="domain" description="Protein kinase" evidence="8">
    <location>
        <begin position="84"/>
        <end position="351"/>
    </location>
</feature>
<dbReference type="InterPro" id="IPR008271">
    <property type="entry name" value="Ser/Thr_kinase_AS"/>
</dbReference>
<dbReference type="PROSITE" id="PS00108">
    <property type="entry name" value="PROTEIN_KINASE_ST"/>
    <property type="match status" value="1"/>
</dbReference>
<evidence type="ECO:0000259" key="8">
    <source>
        <dbReference type="PROSITE" id="PS50011"/>
    </source>
</evidence>
<evidence type="ECO:0000256" key="5">
    <source>
        <dbReference type="PROSITE-ProRule" id="PRU10141"/>
    </source>
</evidence>
<evidence type="ECO:0000256" key="2">
    <source>
        <dbReference type="ARBA" id="ARBA00022741"/>
    </source>
</evidence>
<feature type="transmembrane region" description="Helical" evidence="7">
    <location>
        <begin position="537"/>
        <end position="561"/>
    </location>
</feature>
<name>A0A5C6WVJ1_9DELT</name>
<dbReference type="Proteomes" id="UP000321046">
    <property type="component" value="Unassembled WGS sequence"/>
</dbReference>
<evidence type="ECO:0000313" key="10">
    <source>
        <dbReference type="Proteomes" id="UP000321046"/>
    </source>
</evidence>
<dbReference type="SUPFAM" id="SSF56112">
    <property type="entry name" value="Protein kinase-like (PK-like)"/>
    <property type="match status" value="1"/>
</dbReference>
<evidence type="ECO:0000256" key="3">
    <source>
        <dbReference type="ARBA" id="ARBA00022777"/>
    </source>
</evidence>
<keyword evidence="4 5" id="KW-0067">ATP-binding</keyword>
<dbReference type="Gene3D" id="3.30.200.20">
    <property type="entry name" value="Phosphorylase Kinase, domain 1"/>
    <property type="match status" value="1"/>
</dbReference>
<keyword evidence="7" id="KW-0812">Transmembrane</keyword>
<dbReference type="Pfam" id="PF00069">
    <property type="entry name" value="Pkinase"/>
    <property type="match status" value="1"/>
</dbReference>
<evidence type="ECO:0000256" key="6">
    <source>
        <dbReference type="SAM" id="MobiDB-lite"/>
    </source>
</evidence>
<feature type="binding site" evidence="5">
    <location>
        <position position="113"/>
    </location>
    <ligand>
        <name>ATP</name>
        <dbReference type="ChEBI" id="CHEBI:30616"/>
    </ligand>
</feature>
<dbReference type="InterPro" id="IPR011009">
    <property type="entry name" value="Kinase-like_dom_sf"/>
</dbReference>
<dbReference type="InterPro" id="IPR000719">
    <property type="entry name" value="Prot_kinase_dom"/>
</dbReference>
<dbReference type="EMBL" id="VOSL01000121">
    <property type="protein sequence ID" value="TXD32621.1"/>
    <property type="molecule type" value="Genomic_DNA"/>
</dbReference>
<organism evidence="9 10">
    <name type="scientific">Lujinxingia vulgaris</name>
    <dbReference type="NCBI Taxonomy" id="2600176"/>
    <lineage>
        <taxon>Bacteria</taxon>
        <taxon>Deltaproteobacteria</taxon>
        <taxon>Bradymonadales</taxon>
        <taxon>Lujinxingiaceae</taxon>
        <taxon>Lujinxingia</taxon>
    </lineage>
</organism>
<dbReference type="GO" id="GO:0005524">
    <property type="term" value="F:ATP binding"/>
    <property type="evidence" value="ECO:0007669"/>
    <property type="project" value="UniProtKB-UniRule"/>
</dbReference>
<evidence type="ECO:0000256" key="7">
    <source>
        <dbReference type="SAM" id="Phobius"/>
    </source>
</evidence>
<keyword evidence="2 5" id="KW-0547">Nucleotide-binding</keyword>
<protein>
    <submittedName>
        <fullName evidence="9">Protein kinase</fullName>
    </submittedName>
</protein>
<feature type="compositionally biased region" description="Low complexity" evidence="6">
    <location>
        <begin position="511"/>
        <end position="522"/>
    </location>
</feature>
<dbReference type="SMART" id="SM00220">
    <property type="entry name" value="S_TKc"/>
    <property type="match status" value="1"/>
</dbReference>
<reference evidence="9 10" key="1">
    <citation type="submission" date="2019-08" db="EMBL/GenBank/DDBJ databases">
        <title>Bradymonadales sp. TMQ2.</title>
        <authorList>
            <person name="Liang Q."/>
        </authorList>
    </citation>
    <scope>NUCLEOTIDE SEQUENCE [LARGE SCALE GENOMIC DNA]</scope>
    <source>
        <strain evidence="9 10">TMQ2</strain>
    </source>
</reference>
<dbReference type="AlphaFoldDB" id="A0A5C6WVJ1"/>
<keyword evidence="3 9" id="KW-0418">Kinase</keyword>
<accession>A0A5C6WVJ1</accession>
<dbReference type="GO" id="GO:0004674">
    <property type="term" value="F:protein serine/threonine kinase activity"/>
    <property type="evidence" value="ECO:0007669"/>
    <property type="project" value="TreeGrafter"/>
</dbReference>
<comment type="caution">
    <text evidence="9">The sequence shown here is derived from an EMBL/GenBank/DDBJ whole genome shotgun (WGS) entry which is preliminary data.</text>
</comment>
<sequence length="562" mass="60760">MKTPFSVVWGCAWHLPLVRRAPVLCSAGVSNARSRRATGARRCLVIRRHPLTPHETDLVCRQPTGAAMRVEEAPQVGDTLARRYRLLEEIGSGGFGIIFRAHDLQGSRELAVKVLHAAGNQLDQQQLEQRFEREAIMASALRHPHSIRQYEHGRCAQCGALYIAMELLSGETLSERIVRCGTFEPALVARVARGVLRALSAAHALDIVHRDLKPANIMLCDFDGERDFVKVLDFGIAKTMLGNHDLTSAGMTLGSPTYMPPELLLGKAPVPASDLYSLGLTLAETIIGAPLVQGATPLERARVQISPSSLPAPEVLARHQLWPWLSRALAKDVSQRYASAEAMLDALDQVMPPPREPATLRSPAIIVDATAEMAVEHTQKMDALNEEDSATMVMEALPAGMLKPSRQNADFGIDATQEMSLDEEPDTNTDMLPLFERLEADADDATEMMENPLETLRQMKARGEGPFAPGAASAADTSSRAKPVAQARRPTYPTAPPQPASRGFGPSLNSQPAPAGQQLPAPGLSPPKPSRSSTPAWMTPLNIAVALLCAVALVLIAILLLR</sequence>
<feature type="region of interest" description="Disordered" evidence="6">
    <location>
        <begin position="463"/>
        <end position="534"/>
    </location>
</feature>
<dbReference type="OrthoDB" id="5487024at2"/>
<gene>
    <name evidence="9" type="ORF">FRC96_16920</name>
</gene>
<evidence type="ECO:0000256" key="1">
    <source>
        <dbReference type="ARBA" id="ARBA00022679"/>
    </source>
</evidence>
<dbReference type="PANTHER" id="PTHR43289:SF34">
    <property type="entry name" value="SERINE_THREONINE-PROTEIN KINASE YBDM-RELATED"/>
    <property type="match status" value="1"/>
</dbReference>
<keyword evidence="7" id="KW-1133">Transmembrane helix</keyword>
<keyword evidence="1" id="KW-0808">Transferase</keyword>
<dbReference type="PROSITE" id="PS50011">
    <property type="entry name" value="PROTEIN_KINASE_DOM"/>
    <property type="match status" value="1"/>
</dbReference>
<dbReference type="InterPro" id="IPR017441">
    <property type="entry name" value="Protein_kinase_ATP_BS"/>
</dbReference>
<keyword evidence="7" id="KW-0472">Membrane</keyword>
<proteinExistence type="predicted"/>
<dbReference type="PROSITE" id="PS00107">
    <property type="entry name" value="PROTEIN_KINASE_ATP"/>
    <property type="match status" value="1"/>
</dbReference>
<evidence type="ECO:0000256" key="4">
    <source>
        <dbReference type="ARBA" id="ARBA00022840"/>
    </source>
</evidence>
<dbReference type="PANTHER" id="PTHR43289">
    <property type="entry name" value="MITOGEN-ACTIVATED PROTEIN KINASE KINASE KINASE 20-RELATED"/>
    <property type="match status" value="1"/>
</dbReference>